<feature type="coiled-coil region" evidence="1">
    <location>
        <begin position="419"/>
        <end position="446"/>
    </location>
</feature>
<dbReference type="PANTHER" id="PTHR14374">
    <property type="entry name" value="FOIE GRAS"/>
    <property type="match status" value="1"/>
</dbReference>
<dbReference type="OrthoDB" id="6278596at2759"/>
<organism evidence="3 4">
    <name type="scientific">Trypanosoma rangeli SC58</name>
    <dbReference type="NCBI Taxonomy" id="429131"/>
    <lineage>
        <taxon>Eukaryota</taxon>
        <taxon>Discoba</taxon>
        <taxon>Euglenozoa</taxon>
        <taxon>Kinetoplastea</taxon>
        <taxon>Metakinetoplastina</taxon>
        <taxon>Trypanosomatida</taxon>
        <taxon>Trypanosomatidae</taxon>
        <taxon>Trypanosoma</taxon>
        <taxon>Herpetosoma</taxon>
    </lineage>
</organism>
<dbReference type="PANTHER" id="PTHR14374:SF0">
    <property type="entry name" value="TRAFFICKING PROTEIN PARTICLE COMPLEX SUBUNIT 11"/>
    <property type="match status" value="1"/>
</dbReference>
<reference evidence="3 4" key="1">
    <citation type="submission" date="2013-07" db="EMBL/GenBank/DDBJ databases">
        <authorList>
            <person name="Stoco P.H."/>
            <person name="Wagner G."/>
            <person name="Gerber A."/>
            <person name="Zaha A."/>
            <person name="Thompson C."/>
            <person name="Bartholomeu D.C."/>
            <person name="Luckemeyer D.D."/>
            <person name="Bahia D."/>
            <person name="Loreto E."/>
            <person name="Prestes E.B."/>
            <person name="Lima F.M."/>
            <person name="Rodrigues-Luiz G."/>
            <person name="Vallejo G.A."/>
            <person name="Filho J.F."/>
            <person name="Monteiro K.M."/>
            <person name="Tyler K.M."/>
            <person name="de Almeida L.G."/>
            <person name="Ortiz M.F."/>
            <person name="Siervo M.A."/>
            <person name="de Moraes M.H."/>
            <person name="Cunha O.L."/>
            <person name="Mendonca-Neto R."/>
            <person name="Silva R."/>
            <person name="Teixeira S.M."/>
            <person name="Murta S.M."/>
            <person name="Sincero T.C."/>
            <person name="Mendes T.A."/>
            <person name="Urmenyi T.P."/>
            <person name="Silva V.G."/>
            <person name="da Rocha W.D."/>
            <person name="Andersson B."/>
            <person name="Romanha A.J."/>
            <person name="Steindel M."/>
            <person name="de Vasconcelos A.T."/>
            <person name="Grisard E.C."/>
        </authorList>
    </citation>
    <scope>NUCLEOTIDE SEQUENCE [LARGE SCALE GENOMIC DNA]</scope>
    <source>
        <strain evidence="3 4">SC58</strain>
    </source>
</reference>
<feature type="signal peptide" evidence="2">
    <location>
        <begin position="1"/>
        <end position="24"/>
    </location>
</feature>
<dbReference type="VEuPathDB" id="TriTrypDB:TRSC58_03697"/>
<sequence length="1122" mass="127813">MSSFFFMPLRMYHLLLFFFPLCFTACFYSWDIQDKGMEFLAQLYNDDAYRDHLDANPSFSLAVISGKKLRIAEGLSRFFDLHKRFRVNYFSELQDLFTKDVDERLPSEASGVLKSNWCSKHVHVICSCVLFCLDWDELGEASLDEVWLSDVSNRLREYTRLFHGKVIIALTTENGIKTSRNATAQLEKLQYDMKMFLGHDFKDVLPLFELGMEKQSAEKLFEIAVELATKYHSEEVLRLKNFKLDPSYSLVRRDFKIGWHYLVLNDKKSAQNHFENSYRTLRKLAPSWPAMELRACGTILLFRVLHNASLEPATFSVDINRELVEEHIMWIGKALRCGSPEFKSMARFFRLLLVGECYEWLFRNCRYLSAETRRDYLVAATGAFEEAIELSQSCTSTKGPNVAPGFVGTECYLDTHNFIFSTENSLRALQARIKNLLSEIESNSNLSPDALYISVGVYINFYAWERVFSCIKKFGELRIGTYREVEVLHKLWIRAMNATGGKLTEQVREDILFSSVSLCFGPTVERVQRHYMQQFLDLMRLHELNQVILSYPRRGHFAPFTVLCSFRCDHHVCATPTEIYFTLFTASVKMITLSFLFVTVSRLSTDGTESLSTYLVSDKGLKFNLNAPAFACLNVTFEKPGVYHCTRVQGCVDCAGIRLNVEWKLEKKLSIEPLLRETERFGSSTELLYHKPWIYVVRPACQVDIEIPSTITAIEGESLNLDVVIKSEKDLNGKGRLVILYVPGLYEVACDALQGKYVKRSESFRKGYRSFVLDDLDLISRDHPLRVSLNYRCIRAGKYIASILFYYNSMNYSDIEIVKRIHLNILYPFSPTYTSLKVLPWLVTSLKGDVLVGSQTTLSVPDFSRASIQREKFVLLNPCYSTREDVSSFQDNRDSLVYTGHTEMEGNTENFNLSKGGEIFLLASMETQALQGLTVENLDILCTHAVLLLSLTVGELPCHLEHLEVLTLSMKLRVLDVGKFSLGFIRMILAPINGVQRIVSDLPLPEVKVEDTPLVLTLRAPSTAIIGIPILISFDVANKTEHVQNCEMVVEKNDGYFLIGGRTQWSFCLPPNTTKSTELTLQPLCVGTFPLPSLYLRHSTGVVSGSCAMCVSGSQRICVLPP</sequence>
<evidence type="ECO:0008006" key="5">
    <source>
        <dbReference type="Google" id="ProtNLM"/>
    </source>
</evidence>
<dbReference type="EMBL" id="AUPL01003697">
    <property type="protein sequence ID" value="ESL08597.1"/>
    <property type="molecule type" value="Genomic_DNA"/>
</dbReference>
<evidence type="ECO:0000256" key="1">
    <source>
        <dbReference type="SAM" id="Coils"/>
    </source>
</evidence>
<accession>A0A061J5P5</accession>
<name>A0A061J5P5_TRYRA</name>
<keyword evidence="2" id="KW-0732">Signal</keyword>
<proteinExistence type="predicted"/>
<evidence type="ECO:0000256" key="2">
    <source>
        <dbReference type="SAM" id="SignalP"/>
    </source>
</evidence>
<dbReference type="AlphaFoldDB" id="A0A061J5P5"/>
<evidence type="ECO:0000313" key="4">
    <source>
        <dbReference type="Proteomes" id="UP000031737"/>
    </source>
</evidence>
<protein>
    <recommendedName>
        <fullName evidence="5">Trafficking protein particle complex subunit 11 domain-containing protein</fullName>
    </recommendedName>
</protein>
<feature type="chain" id="PRO_5001601362" description="Trafficking protein particle complex subunit 11 domain-containing protein" evidence="2">
    <location>
        <begin position="25"/>
        <end position="1122"/>
    </location>
</feature>
<evidence type="ECO:0000313" key="3">
    <source>
        <dbReference type="EMBL" id="ESL08597.1"/>
    </source>
</evidence>
<dbReference type="Proteomes" id="UP000031737">
    <property type="component" value="Unassembled WGS sequence"/>
</dbReference>
<keyword evidence="4" id="KW-1185">Reference proteome</keyword>
<comment type="caution">
    <text evidence="3">The sequence shown here is derived from an EMBL/GenBank/DDBJ whole genome shotgun (WGS) entry which is preliminary data.</text>
</comment>
<gene>
    <name evidence="3" type="ORF">TRSC58_03697</name>
</gene>
<keyword evidence="1" id="KW-0175">Coiled coil</keyword>